<dbReference type="SUPFAM" id="SSF52317">
    <property type="entry name" value="Class I glutamine amidotransferase-like"/>
    <property type="match status" value="1"/>
</dbReference>
<dbReference type="Proteomes" id="UP000824998">
    <property type="component" value="Unassembled WGS sequence"/>
</dbReference>
<dbReference type="OrthoDB" id="543156at2759"/>
<dbReference type="InterPro" id="IPR002818">
    <property type="entry name" value="DJ-1/PfpI"/>
</dbReference>
<accession>A0A9P7YLG5</accession>
<dbReference type="Gene3D" id="3.40.50.880">
    <property type="match status" value="1"/>
</dbReference>
<dbReference type="PANTHER" id="PTHR43130:SF15">
    <property type="entry name" value="THIJ_PFPI FAMILY PROTEIN (AFU_ORTHOLOGUE AFUA_5G14240)"/>
    <property type="match status" value="1"/>
</dbReference>
<dbReference type="AlphaFoldDB" id="A0A9P7YLG5"/>
<sequence>MVSIKGLTQTVVSALVAAPAMSAPTELAVNTTSKHSTPFAMAFQHPTNNQLAPTRFGLLLFPSITAIDAFGPLEFLALHSMGHYLNLSVIAQTLDPVSSKPRAMNAAGSSFGTTLVPTHTFANPPALDVLIIPGGIGTRAPDLDPAIAYVKATYPSLQYLITVCTGAGIAARAGVLDGKFATTNKRAWAETTGLRKEVKWVGKARWIADGNVWTASGVAAGMDLMNAFMGYVWGEALAKIISDGMEYTPSRDPRVDPYAELNNVTSVYDEMVGANGRVVGGV</sequence>
<dbReference type="Pfam" id="PF01965">
    <property type="entry name" value="DJ-1_PfpI"/>
    <property type="match status" value="1"/>
</dbReference>
<proteinExistence type="predicted"/>
<evidence type="ECO:0000313" key="2">
    <source>
        <dbReference type="EMBL" id="KAG9235854.1"/>
    </source>
</evidence>
<dbReference type="InterPro" id="IPR052158">
    <property type="entry name" value="INH-QAR"/>
</dbReference>
<gene>
    <name evidence="2" type="ORF">BJ875DRAFT_256817</name>
</gene>
<evidence type="ECO:0000259" key="1">
    <source>
        <dbReference type="Pfam" id="PF01965"/>
    </source>
</evidence>
<protein>
    <submittedName>
        <fullName evidence="2">ThiJ/PfpI family protein</fullName>
    </submittedName>
</protein>
<dbReference type="CDD" id="cd03139">
    <property type="entry name" value="GATase1_PfpI_2"/>
    <property type="match status" value="1"/>
</dbReference>
<feature type="domain" description="DJ-1/PfpI" evidence="1">
    <location>
        <begin position="105"/>
        <end position="229"/>
    </location>
</feature>
<keyword evidence="3" id="KW-1185">Reference proteome</keyword>
<evidence type="ECO:0000313" key="3">
    <source>
        <dbReference type="Proteomes" id="UP000824998"/>
    </source>
</evidence>
<reference evidence="2" key="1">
    <citation type="journal article" date="2021" name="IMA Fungus">
        <title>Genomic characterization of three marine fungi, including Emericellopsis atlantica sp. nov. with signatures of a generalist lifestyle and marine biomass degradation.</title>
        <authorList>
            <person name="Hagestad O.C."/>
            <person name="Hou L."/>
            <person name="Andersen J.H."/>
            <person name="Hansen E.H."/>
            <person name="Altermark B."/>
            <person name="Li C."/>
            <person name="Kuhnert E."/>
            <person name="Cox R.J."/>
            <person name="Crous P.W."/>
            <person name="Spatafora J.W."/>
            <person name="Lail K."/>
            <person name="Amirebrahimi M."/>
            <person name="Lipzen A."/>
            <person name="Pangilinan J."/>
            <person name="Andreopoulos W."/>
            <person name="Hayes R.D."/>
            <person name="Ng V."/>
            <person name="Grigoriev I.V."/>
            <person name="Jackson S.A."/>
            <person name="Sutton T.D.S."/>
            <person name="Dobson A.D.W."/>
            <person name="Rama T."/>
        </authorList>
    </citation>
    <scope>NUCLEOTIDE SEQUENCE</scope>
    <source>
        <strain evidence="2">TRa018bII</strain>
    </source>
</reference>
<organism evidence="2 3">
    <name type="scientific">Amylocarpus encephaloides</name>
    <dbReference type="NCBI Taxonomy" id="45428"/>
    <lineage>
        <taxon>Eukaryota</taxon>
        <taxon>Fungi</taxon>
        <taxon>Dikarya</taxon>
        <taxon>Ascomycota</taxon>
        <taxon>Pezizomycotina</taxon>
        <taxon>Leotiomycetes</taxon>
        <taxon>Helotiales</taxon>
        <taxon>Helotiales incertae sedis</taxon>
        <taxon>Amylocarpus</taxon>
    </lineage>
</organism>
<dbReference type="InterPro" id="IPR029062">
    <property type="entry name" value="Class_I_gatase-like"/>
</dbReference>
<name>A0A9P7YLG5_9HELO</name>
<comment type="caution">
    <text evidence="2">The sequence shown here is derived from an EMBL/GenBank/DDBJ whole genome shotgun (WGS) entry which is preliminary data.</text>
</comment>
<dbReference type="PANTHER" id="PTHR43130">
    <property type="entry name" value="ARAC-FAMILY TRANSCRIPTIONAL REGULATOR"/>
    <property type="match status" value="1"/>
</dbReference>
<dbReference type="EMBL" id="MU251421">
    <property type="protein sequence ID" value="KAG9235854.1"/>
    <property type="molecule type" value="Genomic_DNA"/>
</dbReference>